<name>A0AAP0GIV3_9ASTR</name>
<dbReference type="SMART" id="SM00154">
    <property type="entry name" value="ZnF_AN1"/>
    <property type="match status" value="1"/>
</dbReference>
<dbReference type="FunFam" id="4.10.1110.10:FF:000001">
    <property type="entry name" value="Zinc finger AN1-type containing 6"/>
    <property type="match status" value="1"/>
</dbReference>
<dbReference type="InterPro" id="IPR050652">
    <property type="entry name" value="AN1_A20_ZnFinger"/>
</dbReference>
<accession>A0AAP0GIV3</accession>
<feature type="compositionally biased region" description="Polar residues" evidence="6">
    <location>
        <begin position="13"/>
        <end position="25"/>
    </location>
</feature>
<dbReference type="PROSITE" id="PS51039">
    <property type="entry name" value="ZF_AN1"/>
    <property type="match status" value="1"/>
</dbReference>
<dbReference type="AlphaFoldDB" id="A0AAP0GIV3"/>
<dbReference type="InterPro" id="IPR000058">
    <property type="entry name" value="Znf_AN1"/>
</dbReference>
<evidence type="ECO:0000256" key="3">
    <source>
        <dbReference type="ARBA" id="ARBA00022771"/>
    </source>
</evidence>
<dbReference type="Pfam" id="PF01428">
    <property type="entry name" value="zf-AN1"/>
    <property type="match status" value="1"/>
</dbReference>
<dbReference type="Gene3D" id="4.10.1110.10">
    <property type="entry name" value="AN1-like Zinc finger"/>
    <property type="match status" value="1"/>
</dbReference>
<dbReference type="PANTHER" id="PTHR10634:SF67">
    <property type="entry name" value="AN1-TYPE ZINC FINGER PROTEIN 3"/>
    <property type="match status" value="1"/>
</dbReference>
<keyword evidence="9" id="KW-1185">Reference proteome</keyword>
<keyword evidence="2" id="KW-0479">Metal-binding</keyword>
<evidence type="ECO:0000313" key="8">
    <source>
        <dbReference type="EMBL" id="KAK9050911.1"/>
    </source>
</evidence>
<proteinExistence type="predicted"/>
<feature type="region of interest" description="Disordered" evidence="6">
    <location>
        <begin position="1"/>
        <end position="35"/>
    </location>
</feature>
<protein>
    <recommendedName>
        <fullName evidence="7">AN1-type domain-containing protein</fullName>
    </recommendedName>
</protein>
<feature type="domain" description="AN1-type" evidence="7">
    <location>
        <begin position="106"/>
        <end position="152"/>
    </location>
</feature>
<dbReference type="SUPFAM" id="SSF118310">
    <property type="entry name" value="AN1-like Zinc finger"/>
    <property type="match status" value="1"/>
</dbReference>
<dbReference type="InterPro" id="IPR035896">
    <property type="entry name" value="AN1-like_Znf"/>
</dbReference>
<reference evidence="8 9" key="1">
    <citation type="submission" date="2024-04" db="EMBL/GenBank/DDBJ databases">
        <title>The reference genome of an endangered Asteraceae, Deinandra increscens subsp. villosa, native to the Central Coast of California.</title>
        <authorList>
            <person name="Guilliams M."/>
            <person name="Hasenstab-Lehman K."/>
            <person name="Meyer R."/>
            <person name="Mcevoy S."/>
        </authorList>
    </citation>
    <scope>NUCLEOTIDE SEQUENCE [LARGE SCALE GENOMIC DNA]</scope>
    <source>
        <tissue evidence="8">Leaf</tissue>
    </source>
</reference>
<evidence type="ECO:0000256" key="1">
    <source>
        <dbReference type="ARBA" id="ARBA00003732"/>
    </source>
</evidence>
<evidence type="ECO:0000256" key="4">
    <source>
        <dbReference type="ARBA" id="ARBA00022833"/>
    </source>
</evidence>
<dbReference type="PANTHER" id="PTHR10634">
    <property type="entry name" value="AN1-TYPE ZINC FINGER PROTEIN"/>
    <property type="match status" value="1"/>
</dbReference>
<keyword evidence="3 5" id="KW-0863">Zinc-finger</keyword>
<comment type="caution">
    <text evidence="8">The sequence shown here is derived from an EMBL/GenBank/DDBJ whole genome shotgun (WGS) entry which is preliminary data.</text>
</comment>
<dbReference type="Proteomes" id="UP001408789">
    <property type="component" value="Unassembled WGS sequence"/>
</dbReference>
<feature type="compositionally biased region" description="Low complexity" evidence="6">
    <location>
        <begin position="26"/>
        <end position="35"/>
    </location>
</feature>
<feature type="region of interest" description="Disordered" evidence="6">
    <location>
        <begin position="54"/>
        <end position="73"/>
    </location>
</feature>
<evidence type="ECO:0000256" key="5">
    <source>
        <dbReference type="PROSITE-ProRule" id="PRU00449"/>
    </source>
</evidence>
<evidence type="ECO:0000313" key="9">
    <source>
        <dbReference type="Proteomes" id="UP001408789"/>
    </source>
</evidence>
<evidence type="ECO:0000256" key="6">
    <source>
        <dbReference type="SAM" id="MobiDB-lite"/>
    </source>
</evidence>
<comment type="function">
    <text evidence="1">May be involved in environmental stress response.</text>
</comment>
<dbReference type="EMBL" id="JBCNJP010000027">
    <property type="protein sequence ID" value="KAK9050911.1"/>
    <property type="molecule type" value="Genomic_DNA"/>
</dbReference>
<organism evidence="8 9">
    <name type="scientific">Deinandra increscens subsp. villosa</name>
    <dbReference type="NCBI Taxonomy" id="3103831"/>
    <lineage>
        <taxon>Eukaryota</taxon>
        <taxon>Viridiplantae</taxon>
        <taxon>Streptophyta</taxon>
        <taxon>Embryophyta</taxon>
        <taxon>Tracheophyta</taxon>
        <taxon>Spermatophyta</taxon>
        <taxon>Magnoliopsida</taxon>
        <taxon>eudicotyledons</taxon>
        <taxon>Gunneridae</taxon>
        <taxon>Pentapetalae</taxon>
        <taxon>asterids</taxon>
        <taxon>campanulids</taxon>
        <taxon>Asterales</taxon>
        <taxon>Asteraceae</taxon>
        <taxon>Asteroideae</taxon>
        <taxon>Heliantheae alliance</taxon>
        <taxon>Madieae</taxon>
        <taxon>Madiinae</taxon>
        <taxon>Deinandra</taxon>
    </lineage>
</organism>
<evidence type="ECO:0000256" key="2">
    <source>
        <dbReference type="ARBA" id="ARBA00022723"/>
    </source>
</evidence>
<gene>
    <name evidence="8" type="ORF">SSX86_027536</name>
</gene>
<keyword evidence="4" id="KW-0862">Zinc</keyword>
<dbReference type="GO" id="GO:0008270">
    <property type="term" value="F:zinc ion binding"/>
    <property type="evidence" value="ECO:0007669"/>
    <property type="project" value="UniProtKB-KW"/>
</dbReference>
<evidence type="ECO:0000259" key="7">
    <source>
        <dbReference type="PROSITE" id="PS51039"/>
    </source>
</evidence>
<feature type="compositionally biased region" description="Low complexity" evidence="6">
    <location>
        <begin position="63"/>
        <end position="73"/>
    </location>
</feature>
<sequence>MSTAKIAVEKSLTHQFDSSPPKSFTSSAGVSSPPESSILKATVTDLAVPSTAVSPPVHQFETSPPESSSSASVVVSSPVVTDIIPDRSIPKATVADLAIPCTAVAPPQRNRCGSCRKRVGLTGFTCRCGATFCGTHRYPEKHECSFDFKTIGKEAIAKANPVVKAEKPERI</sequence>